<name>A0A495A4Y3_9BACI</name>
<dbReference type="OrthoDB" id="48384at2"/>
<dbReference type="AlphaFoldDB" id="A0A495A4Y3"/>
<sequence length="155" mass="18547">MGVKVKLDDIIEGMEFQSDESLRLLNIKTGKVIFIDRYFLTQAEDGEPFDHMNDWMQEQMEIAYDVAKYVENYRELPTSFEINEYEIMEDFCYEVKSNGKRDRLLRAINGRGAFRRFKNTAIKLELIEDWYDYRDERYKQIAIAYCKGLGLNYVE</sequence>
<evidence type="ECO:0000313" key="2">
    <source>
        <dbReference type="Proteomes" id="UP000269301"/>
    </source>
</evidence>
<proteinExistence type="predicted"/>
<keyword evidence="2" id="KW-1185">Reference proteome</keyword>
<dbReference type="EMBL" id="RBZP01000003">
    <property type="protein sequence ID" value="RKQ34766.1"/>
    <property type="molecule type" value="Genomic_DNA"/>
</dbReference>
<dbReference type="Pfam" id="PF03682">
    <property type="entry name" value="UPF0158"/>
    <property type="match status" value="1"/>
</dbReference>
<evidence type="ECO:0000313" key="1">
    <source>
        <dbReference type="EMBL" id="RKQ34766.1"/>
    </source>
</evidence>
<dbReference type="InterPro" id="IPR005361">
    <property type="entry name" value="UPF0158"/>
</dbReference>
<gene>
    <name evidence="1" type="ORF">D8M06_07190</name>
</gene>
<dbReference type="RefSeq" id="WP_121203798.1">
    <property type="nucleotide sequence ID" value="NZ_RBZP01000003.1"/>
</dbReference>
<reference evidence="1 2" key="1">
    <citation type="journal article" date="2016" name="Int. J. Syst. Evol. Microbiol.">
        <title>Oceanobacillus halophilus sp. nov., a novel moderately halophilic bacterium from a hypersaline lake.</title>
        <authorList>
            <person name="Amoozegar M.A."/>
            <person name="Bagheri M."/>
            <person name="Makhdoumi A."/>
            <person name="Nikou M.M."/>
            <person name="Fazeli S.A.S."/>
            <person name="Schumann P."/>
            <person name="Sproer C."/>
            <person name="Sanchez-Porro C."/>
            <person name="Ventosa A."/>
        </authorList>
    </citation>
    <scope>NUCLEOTIDE SEQUENCE [LARGE SCALE GENOMIC DNA]</scope>
    <source>
        <strain evidence="1 2">DSM 23996</strain>
    </source>
</reference>
<comment type="caution">
    <text evidence="1">The sequence shown here is derived from an EMBL/GenBank/DDBJ whole genome shotgun (WGS) entry which is preliminary data.</text>
</comment>
<accession>A0A495A4Y3</accession>
<protein>
    <submittedName>
        <fullName evidence="1">Uncharacterized protein</fullName>
    </submittedName>
</protein>
<organism evidence="1 2">
    <name type="scientific">Oceanobacillus halophilus</name>
    <dbReference type="NCBI Taxonomy" id="930130"/>
    <lineage>
        <taxon>Bacteria</taxon>
        <taxon>Bacillati</taxon>
        <taxon>Bacillota</taxon>
        <taxon>Bacilli</taxon>
        <taxon>Bacillales</taxon>
        <taxon>Bacillaceae</taxon>
        <taxon>Oceanobacillus</taxon>
    </lineage>
</organism>
<dbReference type="Proteomes" id="UP000269301">
    <property type="component" value="Unassembled WGS sequence"/>
</dbReference>